<evidence type="ECO:0000313" key="4">
    <source>
        <dbReference type="Proteomes" id="UP000800097"/>
    </source>
</evidence>
<dbReference type="OrthoDB" id="690068at2759"/>
<accession>A0A6A6JIH4</accession>
<evidence type="ECO:0000256" key="1">
    <source>
        <dbReference type="SAM" id="MobiDB-lite"/>
    </source>
</evidence>
<keyword evidence="4" id="KW-1185">Reference proteome</keyword>
<dbReference type="Proteomes" id="UP000800097">
    <property type="component" value="Unassembled WGS sequence"/>
</dbReference>
<evidence type="ECO:0000259" key="2">
    <source>
        <dbReference type="PROSITE" id="PS50888"/>
    </source>
</evidence>
<dbReference type="InterPro" id="IPR036638">
    <property type="entry name" value="HLH_DNA-bd_sf"/>
</dbReference>
<evidence type="ECO:0000313" key="3">
    <source>
        <dbReference type="EMBL" id="KAF2276222.1"/>
    </source>
</evidence>
<dbReference type="EMBL" id="ML986494">
    <property type="protein sequence ID" value="KAF2276222.1"/>
    <property type="molecule type" value="Genomic_DNA"/>
</dbReference>
<dbReference type="GeneID" id="54555880"/>
<proteinExistence type="predicted"/>
<dbReference type="Gene3D" id="4.10.280.10">
    <property type="entry name" value="Helix-loop-helix DNA-binding domain"/>
    <property type="match status" value="1"/>
</dbReference>
<dbReference type="SUPFAM" id="SSF47459">
    <property type="entry name" value="HLH, helix-loop-helix DNA-binding domain"/>
    <property type="match status" value="1"/>
</dbReference>
<dbReference type="RefSeq" id="XP_033653761.1">
    <property type="nucleotide sequence ID" value="XM_033802705.1"/>
</dbReference>
<dbReference type="SMART" id="SM00353">
    <property type="entry name" value="HLH"/>
    <property type="match status" value="1"/>
</dbReference>
<feature type="compositionally biased region" description="Basic and acidic residues" evidence="1">
    <location>
        <begin position="232"/>
        <end position="243"/>
    </location>
</feature>
<dbReference type="GO" id="GO:0046983">
    <property type="term" value="F:protein dimerization activity"/>
    <property type="evidence" value="ECO:0007669"/>
    <property type="project" value="InterPro"/>
</dbReference>
<organism evidence="3 4">
    <name type="scientific">Westerdykella ornata</name>
    <dbReference type="NCBI Taxonomy" id="318751"/>
    <lineage>
        <taxon>Eukaryota</taxon>
        <taxon>Fungi</taxon>
        <taxon>Dikarya</taxon>
        <taxon>Ascomycota</taxon>
        <taxon>Pezizomycotina</taxon>
        <taxon>Dothideomycetes</taxon>
        <taxon>Pleosporomycetidae</taxon>
        <taxon>Pleosporales</taxon>
        <taxon>Sporormiaceae</taxon>
        <taxon>Westerdykella</taxon>
    </lineage>
</organism>
<feature type="compositionally biased region" description="Polar residues" evidence="1">
    <location>
        <begin position="281"/>
        <end position="305"/>
    </location>
</feature>
<feature type="region of interest" description="Disordered" evidence="1">
    <location>
        <begin position="1"/>
        <end position="166"/>
    </location>
</feature>
<reference evidence="3" key="1">
    <citation type="journal article" date="2020" name="Stud. Mycol.">
        <title>101 Dothideomycetes genomes: a test case for predicting lifestyles and emergence of pathogens.</title>
        <authorList>
            <person name="Haridas S."/>
            <person name="Albert R."/>
            <person name="Binder M."/>
            <person name="Bloem J."/>
            <person name="Labutti K."/>
            <person name="Salamov A."/>
            <person name="Andreopoulos B."/>
            <person name="Baker S."/>
            <person name="Barry K."/>
            <person name="Bills G."/>
            <person name="Bluhm B."/>
            <person name="Cannon C."/>
            <person name="Castanera R."/>
            <person name="Culley D."/>
            <person name="Daum C."/>
            <person name="Ezra D."/>
            <person name="Gonzalez J."/>
            <person name="Henrissat B."/>
            <person name="Kuo A."/>
            <person name="Liang C."/>
            <person name="Lipzen A."/>
            <person name="Lutzoni F."/>
            <person name="Magnuson J."/>
            <person name="Mondo S."/>
            <person name="Nolan M."/>
            <person name="Ohm R."/>
            <person name="Pangilinan J."/>
            <person name="Park H.-J."/>
            <person name="Ramirez L."/>
            <person name="Alfaro M."/>
            <person name="Sun H."/>
            <person name="Tritt A."/>
            <person name="Yoshinaga Y."/>
            <person name="Zwiers L.-H."/>
            <person name="Turgeon B."/>
            <person name="Goodwin S."/>
            <person name="Spatafora J."/>
            <person name="Crous P."/>
            <person name="Grigoriev I."/>
        </authorList>
    </citation>
    <scope>NUCLEOTIDE SEQUENCE</scope>
    <source>
        <strain evidence="3">CBS 379.55</strain>
    </source>
</reference>
<dbReference type="InterPro" id="IPR011598">
    <property type="entry name" value="bHLH_dom"/>
</dbReference>
<feature type="compositionally biased region" description="Low complexity" evidence="1">
    <location>
        <begin position="51"/>
        <end position="66"/>
    </location>
</feature>
<dbReference type="Pfam" id="PF00010">
    <property type="entry name" value="HLH"/>
    <property type="match status" value="1"/>
</dbReference>
<feature type="region of interest" description="Disordered" evidence="1">
    <location>
        <begin position="394"/>
        <end position="433"/>
    </location>
</feature>
<protein>
    <recommendedName>
        <fullName evidence="2">BHLH domain-containing protein</fullName>
    </recommendedName>
</protein>
<feature type="region of interest" description="Disordered" evidence="1">
    <location>
        <begin position="232"/>
        <end position="305"/>
    </location>
</feature>
<feature type="compositionally biased region" description="Acidic residues" evidence="1">
    <location>
        <begin position="244"/>
        <end position="258"/>
    </location>
</feature>
<feature type="compositionally biased region" description="Polar residues" evidence="1">
    <location>
        <begin position="399"/>
        <end position="411"/>
    </location>
</feature>
<dbReference type="PROSITE" id="PS50888">
    <property type="entry name" value="BHLH"/>
    <property type="match status" value="1"/>
</dbReference>
<gene>
    <name evidence="3" type="ORF">EI97DRAFT_501486</name>
</gene>
<feature type="domain" description="BHLH" evidence="2">
    <location>
        <begin position="154"/>
        <end position="208"/>
    </location>
</feature>
<dbReference type="AlphaFoldDB" id="A0A6A6JIH4"/>
<name>A0A6A6JIH4_WESOR</name>
<sequence>MAPRRESRKKTEGAGYLPTPASSTLMEGKTGSLKGLDNSLELPPAALDPESSASSTVSSISRSSDSTWNPPSPESPKAKTVKGLAPRKKPNSARNMEDSDDDDEFLPQPPTRQPKIIQTDPQRFQHGPKGSNGSPRTGTKRKHDGTTAQSRLVSRKTSHREIEKKRRGRINNLLDQMKDMIPTCRGPKGVGMHKEAVLEACIKEMTYLKQVNEHLKRDLRSLRASNAHVADTLEDRDLKHPEADNEDEEDDEEDEEMREFEPQTLASPWSMPGRSRESMASAASTHMSPKTYAKDSSSTPASPNFSAICHPATSLQSSVSPVAAPTSADLAHQDGHTPLSSALRPFHTSPSWAGPISTFSGCSAFTPSTPAPQSLQEDHQIATEALLRLHSDPRKWDDSATTNLPPQNTVALASPAGERGPRGLTIADLLSRN</sequence>